<dbReference type="GO" id="GO:0005634">
    <property type="term" value="C:nucleus"/>
    <property type="evidence" value="ECO:0007669"/>
    <property type="project" value="TreeGrafter"/>
</dbReference>
<dbReference type="Pfam" id="PF15280">
    <property type="entry name" value="BORA_N"/>
    <property type="match status" value="1"/>
</dbReference>
<dbReference type="GO" id="GO:0060236">
    <property type="term" value="P:regulation of mitotic spindle organization"/>
    <property type="evidence" value="ECO:0007669"/>
    <property type="project" value="TreeGrafter"/>
</dbReference>
<keyword evidence="5" id="KW-0131">Cell cycle</keyword>
<keyword evidence="8" id="KW-1185">Reference proteome</keyword>
<dbReference type="PANTHER" id="PTHR14728:SF2">
    <property type="entry name" value="PROTEIN AURORA BOREALIS"/>
    <property type="match status" value="1"/>
</dbReference>
<organism evidence="7 8">
    <name type="scientific">Aphidius gifuensis</name>
    <name type="common">Parasitoid wasp</name>
    <dbReference type="NCBI Taxonomy" id="684658"/>
    <lineage>
        <taxon>Eukaryota</taxon>
        <taxon>Metazoa</taxon>
        <taxon>Ecdysozoa</taxon>
        <taxon>Arthropoda</taxon>
        <taxon>Hexapoda</taxon>
        <taxon>Insecta</taxon>
        <taxon>Pterygota</taxon>
        <taxon>Neoptera</taxon>
        <taxon>Endopterygota</taxon>
        <taxon>Hymenoptera</taxon>
        <taxon>Apocrita</taxon>
        <taxon>Ichneumonoidea</taxon>
        <taxon>Braconidae</taxon>
        <taxon>Aphidiinae</taxon>
        <taxon>Aphidius</taxon>
    </lineage>
</organism>
<feature type="compositionally biased region" description="Polar residues" evidence="6">
    <location>
        <begin position="1"/>
        <end position="22"/>
    </location>
</feature>
<dbReference type="GO" id="GO:0019901">
    <property type="term" value="F:protein kinase binding"/>
    <property type="evidence" value="ECO:0007669"/>
    <property type="project" value="TreeGrafter"/>
</dbReference>
<dbReference type="PRINTS" id="PR02038">
    <property type="entry name" value="AURORABORA"/>
</dbReference>
<protein>
    <recommendedName>
        <fullName evidence="2">Protein aurora borealis</fullName>
    </recommendedName>
</protein>
<evidence type="ECO:0000256" key="6">
    <source>
        <dbReference type="SAM" id="MobiDB-lite"/>
    </source>
</evidence>
<name>A0A834XZ17_APHGI</name>
<accession>A0A834XZ17</accession>
<dbReference type="PANTHER" id="PTHR14728">
    <property type="entry name" value="PROTEIN AURORA BOREALIS"/>
    <property type="match status" value="1"/>
</dbReference>
<dbReference type="GO" id="GO:0051301">
    <property type="term" value="P:cell division"/>
    <property type="evidence" value="ECO:0007669"/>
    <property type="project" value="UniProtKB-KW"/>
</dbReference>
<evidence type="ECO:0000256" key="5">
    <source>
        <dbReference type="ARBA" id="ARBA00023306"/>
    </source>
</evidence>
<dbReference type="Proteomes" id="UP000639338">
    <property type="component" value="Unassembled WGS sequence"/>
</dbReference>
<sequence length="496" mass="56189">MDYVTSNPIINSPTSEVQSPKTSLVLRTPRKQDGNKQKHRAYQNSIGGLSVFPNHLTPPCGLTKFIARNPFDADLTNRLHMSVLSPSIFSKVSSVSPDSQEFSWTIDELAMMSPAKIDEFSIQNTHCSDPEAETHVQKAIDKFFSESQIHPSPWSLKKEPMKPLVELSPTESVEEEDQHSNKDSPKKTRTCWSQTELSLPLELPKSVEDALKPYFTFNQDQNIDNNDANTSNNSSLRRKLFFNHDDSFEDSIEESLIISPIKSTLSPAQSQFNGTPHCQNINHMTRNYGSPNVNYGNMSPLDVSPISSNTSNNLSYQNIRLRNRSRLNFTSNMSVDQSMDDKHSNENHQPVVVVENIEKRDDFNDHDTVEMVSFLNDTTPLKKSTLRRTNFIGRLNIGVDSFNNIAELKNKGDSNNTLVGECPEQSSAFQSQDTGYQTNSINNLTENQCLTPIKKPFYWNDKLIDDVKNKEIKLSEWQGNIMFSSTPSKYNILHNN</sequence>
<evidence type="ECO:0000256" key="2">
    <source>
        <dbReference type="ARBA" id="ARBA00020055"/>
    </source>
</evidence>
<feature type="region of interest" description="Disordered" evidence="6">
    <location>
        <begin position="154"/>
        <end position="191"/>
    </location>
</feature>
<feature type="region of interest" description="Disordered" evidence="6">
    <location>
        <begin position="1"/>
        <end position="23"/>
    </location>
</feature>
<keyword evidence="4" id="KW-0498">Mitosis</keyword>
<reference evidence="7 8" key="1">
    <citation type="submission" date="2020-08" db="EMBL/GenBank/DDBJ databases">
        <title>Aphidius gifuensis genome sequencing and assembly.</title>
        <authorList>
            <person name="Du Z."/>
        </authorList>
    </citation>
    <scope>NUCLEOTIDE SEQUENCE [LARGE SCALE GENOMIC DNA]</scope>
    <source>
        <strain evidence="7">YNYX2018</strain>
        <tissue evidence="7">Adults</tissue>
    </source>
</reference>
<keyword evidence="3" id="KW-0132">Cell division</keyword>
<dbReference type="InterPro" id="IPR023252">
    <property type="entry name" value="Aurora_borealis_protein"/>
</dbReference>
<dbReference type="GO" id="GO:0005737">
    <property type="term" value="C:cytoplasm"/>
    <property type="evidence" value="ECO:0007669"/>
    <property type="project" value="TreeGrafter"/>
</dbReference>
<dbReference type="GO" id="GO:0007088">
    <property type="term" value="P:regulation of mitotic nuclear division"/>
    <property type="evidence" value="ECO:0007669"/>
    <property type="project" value="TreeGrafter"/>
</dbReference>
<evidence type="ECO:0000256" key="3">
    <source>
        <dbReference type="ARBA" id="ARBA00022618"/>
    </source>
</evidence>
<evidence type="ECO:0000313" key="8">
    <source>
        <dbReference type="Proteomes" id="UP000639338"/>
    </source>
</evidence>
<evidence type="ECO:0000256" key="4">
    <source>
        <dbReference type="ARBA" id="ARBA00022776"/>
    </source>
</evidence>
<dbReference type="AlphaFoldDB" id="A0A834XZ17"/>
<gene>
    <name evidence="7" type="ORF">HCN44_004419</name>
</gene>
<comment type="similarity">
    <text evidence="1">Belongs to the BORA family.</text>
</comment>
<comment type="caution">
    <text evidence="7">The sequence shown here is derived from an EMBL/GenBank/DDBJ whole genome shotgun (WGS) entry which is preliminary data.</text>
</comment>
<dbReference type="EMBL" id="JACMRX010000002">
    <property type="protein sequence ID" value="KAF7994947.1"/>
    <property type="molecule type" value="Genomic_DNA"/>
</dbReference>
<evidence type="ECO:0000313" key="7">
    <source>
        <dbReference type="EMBL" id="KAF7994947.1"/>
    </source>
</evidence>
<evidence type="ECO:0000256" key="1">
    <source>
        <dbReference type="ARBA" id="ARBA00010963"/>
    </source>
</evidence>
<proteinExistence type="inferred from homology"/>
<dbReference type="OrthoDB" id="10020858at2759"/>